<feature type="region of interest" description="Disordered" evidence="2">
    <location>
        <begin position="814"/>
        <end position="836"/>
    </location>
</feature>
<feature type="domain" description="WW" evidence="3">
    <location>
        <begin position="52"/>
        <end position="85"/>
    </location>
</feature>
<feature type="coiled-coil region" evidence="1">
    <location>
        <begin position="678"/>
        <end position="705"/>
    </location>
</feature>
<evidence type="ECO:0000256" key="1">
    <source>
        <dbReference type="SAM" id="Coils"/>
    </source>
</evidence>
<feature type="region of interest" description="Disordered" evidence="2">
    <location>
        <begin position="392"/>
        <end position="426"/>
    </location>
</feature>
<proteinExistence type="predicted"/>
<dbReference type="PROSITE" id="PS50020">
    <property type="entry name" value="WW_DOMAIN_2"/>
    <property type="match status" value="1"/>
</dbReference>
<evidence type="ECO:0000313" key="5">
    <source>
        <dbReference type="Proteomes" id="UP001295684"/>
    </source>
</evidence>
<keyword evidence="1" id="KW-0175">Coiled coil</keyword>
<dbReference type="Gene3D" id="3.30.1470.10">
    <property type="entry name" value="Photosystem I PsaD, reaction center subunit II"/>
    <property type="match status" value="1"/>
</dbReference>
<reference evidence="4" key="1">
    <citation type="submission" date="2023-07" db="EMBL/GenBank/DDBJ databases">
        <authorList>
            <consortium name="AG Swart"/>
            <person name="Singh M."/>
            <person name="Singh A."/>
            <person name="Seah K."/>
            <person name="Emmerich C."/>
        </authorList>
    </citation>
    <scope>NUCLEOTIDE SEQUENCE</scope>
    <source>
        <strain evidence="4">DP1</strain>
    </source>
</reference>
<dbReference type="Proteomes" id="UP001295684">
    <property type="component" value="Unassembled WGS sequence"/>
</dbReference>
<gene>
    <name evidence="4" type="ORF">ECRASSUSDP1_LOCUS20277</name>
</gene>
<dbReference type="PANTHER" id="PTHR21715">
    <property type="entry name" value="RH04127P"/>
    <property type="match status" value="1"/>
</dbReference>
<feature type="coiled-coil region" evidence="1">
    <location>
        <begin position="478"/>
        <end position="570"/>
    </location>
</feature>
<comment type="caution">
    <text evidence="4">The sequence shown here is derived from an EMBL/GenBank/DDBJ whole genome shotgun (WGS) entry which is preliminary data.</text>
</comment>
<dbReference type="PANTHER" id="PTHR21715:SF0">
    <property type="entry name" value="RH04127P"/>
    <property type="match status" value="1"/>
</dbReference>
<organism evidence="4 5">
    <name type="scientific">Euplotes crassus</name>
    <dbReference type="NCBI Taxonomy" id="5936"/>
    <lineage>
        <taxon>Eukaryota</taxon>
        <taxon>Sar</taxon>
        <taxon>Alveolata</taxon>
        <taxon>Ciliophora</taxon>
        <taxon>Intramacronucleata</taxon>
        <taxon>Spirotrichea</taxon>
        <taxon>Hypotrichia</taxon>
        <taxon>Euplotida</taxon>
        <taxon>Euplotidae</taxon>
        <taxon>Moneuplotes</taxon>
    </lineage>
</organism>
<dbReference type="SUPFAM" id="SSF51045">
    <property type="entry name" value="WW domain"/>
    <property type="match status" value="1"/>
</dbReference>
<evidence type="ECO:0000259" key="3">
    <source>
        <dbReference type="PROSITE" id="PS50020"/>
    </source>
</evidence>
<dbReference type="EMBL" id="CAMPGE010020655">
    <property type="protein sequence ID" value="CAI2378877.1"/>
    <property type="molecule type" value="Genomic_DNA"/>
</dbReference>
<feature type="region of interest" description="Disordered" evidence="2">
    <location>
        <begin position="323"/>
        <end position="367"/>
    </location>
</feature>
<feature type="compositionally biased region" description="Basic residues" evidence="2">
    <location>
        <begin position="820"/>
        <end position="832"/>
    </location>
</feature>
<evidence type="ECO:0000256" key="2">
    <source>
        <dbReference type="SAM" id="MobiDB-lite"/>
    </source>
</evidence>
<sequence length="878" mass="104089">MINGVPAFILEEEIANNYNPDDEEVIEYAEFLGMDIEQDQEFFYIAREGLKAPLPSPWKPIQDAEGELYFYNFENGEVVQEHPCDEYYKDLYQEEKAKKEQKLHEQMILEEQERLAEEEEQIIQEMRPAYEPQIVQMQSPQAVDYQNNINQDVAQFTENYNQIAEDQIVLDEESDIPDINEYEDERINQLNKIMDELKDKQNLELSKVLSNENMDRMRKNTKKELSVKLRQEKRKLQNEQDAELKEWRKNLSVEDYQPDLEEDHQDLMQKIEAEHEAKKETIEEKYQEQIKEEQLKAEKEADNIIDMAQGKAMDSKTLEDLEVTEKEKQQIHDRLAEDFKKKLEQEDIRQKSQNSKGPSETEKIKIQCERKEKTRLKEIELEHLKEFRTLEKESTKQFKDQKDEISKKFRQDKETYRKDYSNKTNELNKETQKKIDEYKITINQKLDFECSEEERKLSNKLQSKRKAHNTDHKTKDALKEVTKLVLDLENEKIRARRESKNVTLEVEKLEAQLKNVRERKGKWNEDGDIRDLEEELDVKQRRLVRVREMIQQKKEKMREMTQRKTMKRAKKVVDGIGEAIDRVDTGNKSVLVKPPAQTSFYSKSRIEETKIPISHQIEEIFDFTTKERSKIIKEKEKAQLEYRLISGLRNNLHKENASLKQNLSATMNITRKGLLEIYSNLGDQSDALEAERKELNDKIEKCSKKEKILQKICNKKDIMKESTSSKLSTNISKEISSDYEFYMRTYFYKPERDKYEESFYMNQTSEFHPIPNQKTMYTSYSYKPTYTNLNRLITKVFPQGTLKNNFFTSIANPKFSSSKSHSRPPHPARPSRVRGNFDWAEGRSGGQEEILCREGDFLGGLGERYGQMFVKKGSLSFY</sequence>
<dbReference type="InterPro" id="IPR036020">
    <property type="entry name" value="WW_dom_sf"/>
</dbReference>
<dbReference type="InterPro" id="IPR001202">
    <property type="entry name" value="WW_dom"/>
</dbReference>
<keyword evidence="5" id="KW-1185">Reference proteome</keyword>
<dbReference type="InterPro" id="IPR053233">
    <property type="entry name" value="ABRA-related"/>
</dbReference>
<accession>A0AAD2D3J5</accession>
<dbReference type="AlphaFoldDB" id="A0AAD2D3J5"/>
<dbReference type="CDD" id="cd00201">
    <property type="entry name" value="WW"/>
    <property type="match status" value="1"/>
</dbReference>
<feature type="coiled-coil region" evidence="1">
    <location>
        <begin position="180"/>
        <end position="303"/>
    </location>
</feature>
<evidence type="ECO:0000313" key="4">
    <source>
        <dbReference type="EMBL" id="CAI2378877.1"/>
    </source>
</evidence>
<name>A0AAD2D3J5_EUPCR</name>
<feature type="compositionally biased region" description="Basic and acidic residues" evidence="2">
    <location>
        <begin position="323"/>
        <end position="350"/>
    </location>
</feature>
<protein>
    <recommendedName>
        <fullName evidence="3">WW domain-containing protein</fullName>
    </recommendedName>
</protein>